<dbReference type="InterPro" id="IPR013551">
    <property type="entry name" value="YicC-like_C"/>
</dbReference>
<dbReference type="GO" id="GO:0016787">
    <property type="term" value="F:hydrolase activity"/>
    <property type="evidence" value="ECO:0007669"/>
    <property type="project" value="UniProtKB-KW"/>
</dbReference>
<organism evidence="8 9">
    <name type="scientific">Marinicauda pacifica</name>
    <dbReference type="NCBI Taxonomy" id="1133559"/>
    <lineage>
        <taxon>Bacteria</taxon>
        <taxon>Pseudomonadati</taxon>
        <taxon>Pseudomonadota</taxon>
        <taxon>Alphaproteobacteria</taxon>
        <taxon>Maricaulales</taxon>
        <taxon>Maricaulaceae</taxon>
        <taxon>Marinicauda</taxon>
    </lineage>
</organism>
<dbReference type="RefSeq" id="WP_135943550.1">
    <property type="nucleotide sequence ID" value="NZ_BMEI01000001.1"/>
</dbReference>
<dbReference type="Pfam" id="PF03755">
    <property type="entry name" value="YicC-like_N"/>
    <property type="match status" value="1"/>
</dbReference>
<evidence type="ECO:0000259" key="7">
    <source>
        <dbReference type="Pfam" id="PF08340"/>
    </source>
</evidence>
<protein>
    <submittedName>
        <fullName evidence="8">YicC family protein</fullName>
    </submittedName>
</protein>
<comment type="similarity">
    <text evidence="5">Belongs to the YicC/YloC family.</text>
</comment>
<dbReference type="PANTHER" id="PTHR30636">
    <property type="entry name" value="UPF0701 PROTEIN YICC"/>
    <property type="match status" value="1"/>
</dbReference>
<dbReference type="Pfam" id="PF08340">
    <property type="entry name" value="YicC-like_C"/>
    <property type="match status" value="1"/>
</dbReference>
<keyword evidence="9" id="KW-1185">Reference proteome</keyword>
<name>A0A4S2HE93_9PROT</name>
<evidence type="ECO:0000313" key="8">
    <source>
        <dbReference type="EMBL" id="TGY94354.1"/>
    </source>
</evidence>
<dbReference type="EMBL" id="SRXV01000001">
    <property type="protein sequence ID" value="TGY94354.1"/>
    <property type="molecule type" value="Genomic_DNA"/>
</dbReference>
<keyword evidence="2" id="KW-0540">Nuclease</keyword>
<keyword evidence="3" id="KW-0255">Endonuclease</keyword>
<feature type="domain" description="Endoribonuclease YicC-like C-terminal" evidence="7">
    <location>
        <begin position="179"/>
        <end position="294"/>
    </location>
</feature>
<dbReference type="InterPro" id="IPR005229">
    <property type="entry name" value="YicC/YloC-like"/>
</dbReference>
<dbReference type="AlphaFoldDB" id="A0A4S2HE93"/>
<dbReference type="InterPro" id="IPR013527">
    <property type="entry name" value="YicC-like_N"/>
</dbReference>
<evidence type="ECO:0000256" key="1">
    <source>
        <dbReference type="ARBA" id="ARBA00001968"/>
    </source>
</evidence>
<gene>
    <name evidence="8" type="ORF">E5162_03510</name>
</gene>
<keyword evidence="4" id="KW-0378">Hydrolase</keyword>
<evidence type="ECO:0000313" key="9">
    <source>
        <dbReference type="Proteomes" id="UP000305451"/>
    </source>
</evidence>
<comment type="cofactor">
    <cofactor evidence="1">
        <name>a divalent metal cation</name>
        <dbReference type="ChEBI" id="CHEBI:60240"/>
    </cofactor>
</comment>
<dbReference type="PANTHER" id="PTHR30636:SF3">
    <property type="entry name" value="UPF0701 PROTEIN YICC"/>
    <property type="match status" value="1"/>
</dbReference>
<evidence type="ECO:0000256" key="5">
    <source>
        <dbReference type="ARBA" id="ARBA00035648"/>
    </source>
</evidence>
<dbReference type="Proteomes" id="UP000305451">
    <property type="component" value="Unassembled WGS sequence"/>
</dbReference>
<dbReference type="OrthoDB" id="9771229at2"/>
<reference evidence="8 9" key="1">
    <citation type="journal article" date="2013" name="Int. J. Syst. Evol. Microbiol.">
        <title>Marinicauda pacifica gen. nov., sp. nov., a prosthecate alphaproteobacterium of the family Hyphomonadaceae isolated from deep seawater.</title>
        <authorList>
            <person name="Zhang X.Y."/>
            <person name="Li G.W."/>
            <person name="Wang C.S."/>
            <person name="Zhang Y.J."/>
            <person name="Xu X.W."/>
            <person name="Li H."/>
            <person name="Liu A."/>
            <person name="Liu C."/>
            <person name="Xie B.B."/>
            <person name="Qin Q.L."/>
            <person name="Xu Z."/>
            <person name="Chen X.L."/>
            <person name="Zhou B.C."/>
            <person name="Zhang Y.Z."/>
        </authorList>
    </citation>
    <scope>NUCLEOTIDE SEQUENCE [LARGE SCALE GENOMIC DNA]</scope>
    <source>
        <strain evidence="8 9">P-1 km-3</strain>
    </source>
</reference>
<comment type="caution">
    <text evidence="8">The sequence shown here is derived from an EMBL/GenBank/DDBJ whole genome shotgun (WGS) entry which is preliminary data.</text>
</comment>
<proteinExistence type="inferred from homology"/>
<evidence type="ECO:0000256" key="3">
    <source>
        <dbReference type="ARBA" id="ARBA00022759"/>
    </source>
</evidence>
<evidence type="ECO:0000259" key="6">
    <source>
        <dbReference type="Pfam" id="PF03755"/>
    </source>
</evidence>
<dbReference type="NCBIfam" id="TIGR00255">
    <property type="entry name" value="YicC/YloC family endoribonuclease"/>
    <property type="match status" value="1"/>
</dbReference>
<feature type="domain" description="Endoribonuclease YicC-like N-terminal" evidence="6">
    <location>
        <begin position="6"/>
        <end position="159"/>
    </location>
</feature>
<dbReference type="GO" id="GO:0004521">
    <property type="term" value="F:RNA endonuclease activity"/>
    <property type="evidence" value="ECO:0007669"/>
    <property type="project" value="InterPro"/>
</dbReference>
<accession>A0A4S2HE93</accession>
<evidence type="ECO:0000256" key="2">
    <source>
        <dbReference type="ARBA" id="ARBA00022722"/>
    </source>
</evidence>
<evidence type="ECO:0000256" key="4">
    <source>
        <dbReference type="ARBA" id="ARBA00022801"/>
    </source>
</evidence>
<sequence>MSQLSGMTGFARAEAAGAPGTASAEARSVNGKGLDLRVRLPAGFDRLETEIKARAKARFVRGSLSVNINFVEAERGGALQIDHQHLRALAEAGRALVEAGLADKPRVDGLLALKGVLTTPEADADDARQAEIEALMLEAANEALAGLQLARREEGEAMARLLNAHIGEIEHLRDAAAAHAATQPEAIRDRIAAKFEELLPQGLDADKLAQEAASLAVRADVREELDRLSAHIDSARKLLAAGSPAGRKLDFLSQEFNREANTLCSKSSDRELTDLGLAMKAAVDQMREQVQNVE</sequence>